<protein>
    <recommendedName>
        <fullName evidence="2">CHK kinase-like domain-containing protein</fullName>
    </recommendedName>
</protein>
<feature type="compositionally biased region" description="Basic and acidic residues" evidence="1">
    <location>
        <begin position="131"/>
        <end position="162"/>
    </location>
</feature>
<dbReference type="EnsemblMetazoa" id="ENSAATROPT002653">
    <property type="protein sequence ID" value="ENSAATROPP002549"/>
    <property type="gene ID" value="ENSAATROPG002096"/>
</dbReference>
<dbReference type="Gene3D" id="3.90.1200.10">
    <property type="match status" value="1"/>
</dbReference>
<dbReference type="InterPro" id="IPR015897">
    <property type="entry name" value="CHK_kinase-like"/>
</dbReference>
<dbReference type="PANTHER" id="PTHR11012">
    <property type="entry name" value="PROTEIN KINASE-LIKE DOMAIN-CONTAINING"/>
    <property type="match status" value="1"/>
</dbReference>
<dbReference type="InterPro" id="IPR011009">
    <property type="entry name" value="Kinase-like_dom_sf"/>
</dbReference>
<evidence type="ECO:0000259" key="2">
    <source>
        <dbReference type="SMART" id="SM00587"/>
    </source>
</evidence>
<dbReference type="SUPFAM" id="SSF56112">
    <property type="entry name" value="Protein kinase-like (PK-like)"/>
    <property type="match status" value="1"/>
</dbReference>
<sequence length="600" mass="68763">MVAETQTDSSVEQLNAAASVEVHQEQAPSVVSDEPMEKVSVADHREEQAEEQQESVHQESAPVADEPVQKVAEVDRQERQAVLSQPGAEVNTSLEEVKNITETPTEVSNDLEVSQDIVKPIEIKEEEHLLSEPEKAKEQEITAEERAVEPEQEVAPEKRAVEPEEDVTTVVNHVQEEVSPHQMTNNSVDPIQLPKFIYTALEKVGSEQGFTPGQFKIEFEVGSNNGDGFVGQMFKAFLSEGDRREVYLCKIPPLNEARRRQFPAMTIFGRETLAYTTFLPIMTAYQEEKGVSRVDGFFNVPMCYHAECDEAAEEAVIIMEDLRLDGYRMWNKLVPVNYEHARLTMEQLGRLHAVSLALKRDRPEEFEQFKVPDPMKVMMPEGGPFEGMMRQMISDAMDTLEPHETKERAKMQKLLDNMRSELENCSNPDLAEPYTVLGHGDCWVNNFMFHYKNRAPEKIVLLDWQITRYVTPVLDLVYFLFCCTDEEFRRRHYDEMLSIYHGSLSALLEKLGHNPQEVFPRTALMRQLRRFGRFGILMAVFLVPMLCTRNEDLPDMDEAAEKFQETNSVDMNHFTAHANQSAYHKRMSGVIRDSVRYGYL</sequence>
<name>A0AAG5CVL0_ANOAO</name>
<keyword evidence="4" id="KW-1185">Reference proteome</keyword>
<feature type="compositionally biased region" description="Polar residues" evidence="1">
    <location>
        <begin position="1"/>
        <end position="13"/>
    </location>
</feature>
<accession>A0AAG5CVL0</accession>
<feature type="compositionally biased region" description="Basic and acidic residues" evidence="1">
    <location>
        <begin position="35"/>
        <end position="47"/>
    </location>
</feature>
<dbReference type="PANTHER" id="PTHR11012:SF54">
    <property type="entry name" value="CHK KINASE-LIKE DOMAIN-CONTAINING PROTEIN"/>
    <property type="match status" value="1"/>
</dbReference>
<proteinExistence type="predicted"/>
<feature type="region of interest" description="Disordered" evidence="1">
    <location>
        <begin position="1"/>
        <end position="90"/>
    </location>
</feature>
<organism evidence="3 4">
    <name type="scientific">Anopheles atroparvus</name>
    <name type="common">European mosquito</name>
    <dbReference type="NCBI Taxonomy" id="41427"/>
    <lineage>
        <taxon>Eukaryota</taxon>
        <taxon>Metazoa</taxon>
        <taxon>Ecdysozoa</taxon>
        <taxon>Arthropoda</taxon>
        <taxon>Hexapoda</taxon>
        <taxon>Insecta</taxon>
        <taxon>Pterygota</taxon>
        <taxon>Neoptera</taxon>
        <taxon>Endopterygota</taxon>
        <taxon>Diptera</taxon>
        <taxon>Nematocera</taxon>
        <taxon>Culicoidea</taxon>
        <taxon>Culicidae</taxon>
        <taxon>Anophelinae</taxon>
        <taxon>Anopheles</taxon>
    </lineage>
</organism>
<feature type="domain" description="CHK kinase-like" evidence="2">
    <location>
        <begin position="317"/>
        <end position="510"/>
    </location>
</feature>
<evidence type="ECO:0000313" key="3">
    <source>
        <dbReference type="EnsemblMetazoa" id="ENSAATROPP002549"/>
    </source>
</evidence>
<reference evidence="3" key="1">
    <citation type="submission" date="2024-04" db="UniProtKB">
        <authorList>
            <consortium name="EnsemblMetazoa"/>
        </authorList>
    </citation>
    <scope>IDENTIFICATION</scope>
    <source>
        <strain evidence="3">EBRO</strain>
    </source>
</reference>
<dbReference type="Pfam" id="PF02958">
    <property type="entry name" value="EcKL"/>
    <property type="match status" value="1"/>
</dbReference>
<dbReference type="Proteomes" id="UP000075880">
    <property type="component" value="Unassembled WGS sequence"/>
</dbReference>
<dbReference type="SMART" id="SM00587">
    <property type="entry name" value="CHK"/>
    <property type="match status" value="1"/>
</dbReference>
<evidence type="ECO:0000256" key="1">
    <source>
        <dbReference type="SAM" id="MobiDB-lite"/>
    </source>
</evidence>
<dbReference type="AlphaFoldDB" id="A0AAG5CVL0"/>
<feature type="region of interest" description="Disordered" evidence="1">
    <location>
        <begin position="131"/>
        <end position="164"/>
    </location>
</feature>
<dbReference type="InterPro" id="IPR004119">
    <property type="entry name" value="EcKL"/>
</dbReference>
<evidence type="ECO:0000313" key="4">
    <source>
        <dbReference type="Proteomes" id="UP000075880"/>
    </source>
</evidence>